<proteinExistence type="predicted"/>
<name>A0A1T4LLT3_9FIRM</name>
<feature type="region of interest" description="Disordered" evidence="3">
    <location>
        <begin position="115"/>
        <end position="142"/>
    </location>
</feature>
<dbReference type="Gene3D" id="2.40.30.170">
    <property type="match status" value="1"/>
</dbReference>
<evidence type="ECO:0000259" key="4">
    <source>
        <dbReference type="Pfam" id="PF25975"/>
    </source>
</evidence>
<dbReference type="STRING" id="118967.SAMN02745191_0954"/>
<organism evidence="5 6">
    <name type="scientific">Anaerorhabdus furcosa</name>
    <dbReference type="NCBI Taxonomy" id="118967"/>
    <lineage>
        <taxon>Bacteria</taxon>
        <taxon>Bacillati</taxon>
        <taxon>Bacillota</taxon>
        <taxon>Erysipelotrichia</taxon>
        <taxon>Erysipelotrichales</taxon>
        <taxon>Erysipelotrichaceae</taxon>
        <taxon>Anaerorhabdus</taxon>
    </lineage>
</organism>
<evidence type="ECO:0000256" key="2">
    <source>
        <dbReference type="ARBA" id="ARBA00023054"/>
    </source>
</evidence>
<dbReference type="InterPro" id="IPR058649">
    <property type="entry name" value="CzcB_C"/>
</dbReference>
<feature type="compositionally biased region" description="Basic and acidic residues" evidence="3">
    <location>
        <begin position="247"/>
        <end position="261"/>
    </location>
</feature>
<dbReference type="RefSeq" id="WP_078711379.1">
    <property type="nucleotide sequence ID" value="NZ_FUWY01000002.1"/>
</dbReference>
<evidence type="ECO:0000256" key="3">
    <source>
        <dbReference type="SAM" id="MobiDB-lite"/>
    </source>
</evidence>
<dbReference type="PANTHER" id="PTHR32347:SF14">
    <property type="entry name" value="EFFLUX SYSTEM COMPONENT YKNX-RELATED"/>
    <property type="match status" value="1"/>
</dbReference>
<dbReference type="InterPro" id="IPR050465">
    <property type="entry name" value="UPF0194_transport"/>
</dbReference>
<comment type="subcellular location">
    <subcellularLocation>
        <location evidence="1">Cell envelope</location>
    </subcellularLocation>
</comment>
<gene>
    <name evidence="5" type="ORF">SAMN02745191_0954</name>
</gene>
<dbReference type="OrthoDB" id="9798190at2"/>
<dbReference type="GO" id="GO:0030313">
    <property type="term" value="C:cell envelope"/>
    <property type="evidence" value="ECO:0007669"/>
    <property type="project" value="UniProtKB-SubCell"/>
</dbReference>
<evidence type="ECO:0000256" key="1">
    <source>
        <dbReference type="ARBA" id="ARBA00004196"/>
    </source>
</evidence>
<protein>
    <submittedName>
        <fullName evidence="5">HlyD family secretion protein</fullName>
    </submittedName>
</protein>
<feature type="region of interest" description="Disordered" evidence="3">
    <location>
        <begin position="242"/>
        <end position="267"/>
    </location>
</feature>
<feature type="compositionally biased region" description="Low complexity" evidence="3">
    <location>
        <begin position="129"/>
        <end position="142"/>
    </location>
</feature>
<dbReference type="Pfam" id="PF25975">
    <property type="entry name" value="CzcB_C"/>
    <property type="match status" value="1"/>
</dbReference>
<dbReference type="AlphaFoldDB" id="A0A1T4LLT3"/>
<sequence length="473" mass="53341">MKISKKNKWIVVGISCLVSLLLVTQIILAKGKDREEDILYREYPVTTGDIVVGVDGNGTLKLEGDNFNYEDELVVEEIYVKVGDWVEKETKLVKLSIESIDEKLKILGEEKKKAEDEFSQTKNNKDIQNSSSNNEWNNRVNNSKNTFESKKAQLENDIANIVQSIQIIQARILELENLISQAPSPIEEGSIEVNNENDLGNGTTDIPNVDELKKELEEKKKELVDAQNKETTLRKELTNLQNTRNAEINEEKRQKDEKDAIQSKNNANFDTTLGASERDLNKINIEIEKYQKLKNNPYLVTDVEGVVIDISYKENKKVDPQEIGITIGKPEGKYVLVSVDQESILKLEEGQEVKLRFNAYGDEEFIGVLSKRDLVGKNANGVIVYEVYVELNQTDKELLSGMSCTVTFITKEIKDVIKLSNKAIQIKDGKQIVLVQGEDKKIEEREIQTGFSDGKVSEITNGLKDGDIVVVGE</sequence>
<dbReference type="EMBL" id="FUWY01000002">
    <property type="protein sequence ID" value="SJZ55601.1"/>
    <property type="molecule type" value="Genomic_DNA"/>
</dbReference>
<reference evidence="6" key="1">
    <citation type="submission" date="2017-02" db="EMBL/GenBank/DDBJ databases">
        <authorList>
            <person name="Varghese N."/>
            <person name="Submissions S."/>
        </authorList>
    </citation>
    <scope>NUCLEOTIDE SEQUENCE [LARGE SCALE GENOMIC DNA]</scope>
    <source>
        <strain evidence="6">ATCC 25662</strain>
    </source>
</reference>
<evidence type="ECO:0000313" key="5">
    <source>
        <dbReference type="EMBL" id="SJZ55601.1"/>
    </source>
</evidence>
<accession>A0A1T4LLT3</accession>
<feature type="domain" description="CzcB-like C-terminal circularly permuted SH3-like" evidence="4">
    <location>
        <begin position="418"/>
        <end position="471"/>
    </location>
</feature>
<keyword evidence="2" id="KW-0175">Coiled coil</keyword>
<dbReference type="Gene3D" id="2.40.420.20">
    <property type="match status" value="1"/>
</dbReference>
<evidence type="ECO:0000313" key="6">
    <source>
        <dbReference type="Proteomes" id="UP000243297"/>
    </source>
</evidence>
<dbReference type="PANTHER" id="PTHR32347">
    <property type="entry name" value="EFFLUX SYSTEM COMPONENT YKNX-RELATED"/>
    <property type="match status" value="1"/>
</dbReference>
<keyword evidence="6" id="KW-1185">Reference proteome</keyword>
<dbReference type="Proteomes" id="UP000243297">
    <property type="component" value="Unassembled WGS sequence"/>
</dbReference>